<dbReference type="Proteomes" id="UP000178825">
    <property type="component" value="Unassembled WGS sequence"/>
</dbReference>
<organism evidence="4 5">
    <name type="scientific">Candidatus Jorgensenbacteria bacterium RIFCSPHIGHO2_02_FULL_45_20</name>
    <dbReference type="NCBI Taxonomy" id="1798470"/>
    <lineage>
        <taxon>Bacteria</taxon>
        <taxon>Candidatus Joergenseniibacteriota</taxon>
    </lineage>
</organism>
<dbReference type="CDD" id="cd01310">
    <property type="entry name" value="TatD_DNAse"/>
    <property type="match status" value="1"/>
</dbReference>
<dbReference type="InterPro" id="IPR001130">
    <property type="entry name" value="TatD-like"/>
</dbReference>
<sequence length="287" mass="32374">MLYFDSHAHAHFESYKNDRDEMLHRAFDAGVGMVTAGTQEETSALAVALAEEYAAEPIYAAIGLHPDHAAPASFYDEDEGVSEKAKEINERGESFDSDFYKKLAASSKVVAVGECGLDYFHIPENRKDEVKHKQKEAFIRQIEFSVDVKKPLIIHCRDAYDDLIQMLNAKKSVLNAVPGIIHFFSGTRDEAEQLLNMGFYFSFGGVITFPPKKGKTDYAQIVKTMPIDRILSETDAPYVAPVPYRGTRNEPAYVIEVVKKLAEMENISLEEMRKCILKNSKYVFRVV</sequence>
<dbReference type="AlphaFoldDB" id="A0A1F6BQT0"/>
<dbReference type="InterPro" id="IPR015991">
    <property type="entry name" value="TatD/YcfH-like"/>
</dbReference>
<feature type="binding site" evidence="3">
    <location>
        <position position="235"/>
    </location>
    <ligand>
        <name>a divalent metal cation</name>
        <dbReference type="ChEBI" id="CHEBI:60240"/>
        <label>1</label>
    </ligand>
</feature>
<evidence type="ECO:0008006" key="6">
    <source>
        <dbReference type="Google" id="ProtNLM"/>
    </source>
</evidence>
<evidence type="ECO:0000256" key="1">
    <source>
        <dbReference type="ARBA" id="ARBA00022723"/>
    </source>
</evidence>
<dbReference type="Gene3D" id="3.20.20.140">
    <property type="entry name" value="Metal-dependent hydrolases"/>
    <property type="match status" value="1"/>
</dbReference>
<dbReference type="GO" id="GO:0016788">
    <property type="term" value="F:hydrolase activity, acting on ester bonds"/>
    <property type="evidence" value="ECO:0007669"/>
    <property type="project" value="InterPro"/>
</dbReference>
<dbReference type="PROSITE" id="PS01090">
    <property type="entry name" value="TATD_2"/>
    <property type="match status" value="1"/>
</dbReference>
<comment type="caution">
    <text evidence="4">The sequence shown here is derived from an EMBL/GenBank/DDBJ whole genome shotgun (WGS) entry which is preliminary data.</text>
</comment>
<protein>
    <recommendedName>
        <fullName evidence="6">Hydrolase TatD</fullName>
    </recommendedName>
</protein>
<evidence type="ECO:0000256" key="3">
    <source>
        <dbReference type="PIRSR" id="PIRSR005902-1"/>
    </source>
</evidence>
<feature type="binding site" evidence="3">
    <location>
        <position position="7"/>
    </location>
    <ligand>
        <name>a divalent metal cation</name>
        <dbReference type="ChEBI" id="CHEBI:60240"/>
        <label>1</label>
    </ligand>
</feature>
<dbReference type="NCBIfam" id="TIGR00010">
    <property type="entry name" value="YchF/TatD family DNA exonuclease"/>
    <property type="match status" value="1"/>
</dbReference>
<dbReference type="STRING" id="1798470.A3D55_02675"/>
<evidence type="ECO:0000313" key="4">
    <source>
        <dbReference type="EMBL" id="OGG39280.1"/>
    </source>
</evidence>
<feature type="binding site" evidence="3">
    <location>
        <position position="9"/>
    </location>
    <ligand>
        <name>a divalent metal cation</name>
        <dbReference type="ChEBI" id="CHEBI:60240"/>
        <label>1</label>
    </ligand>
</feature>
<gene>
    <name evidence="4" type="ORF">A3D55_02675</name>
</gene>
<dbReference type="EMBL" id="MFKJ01000003">
    <property type="protein sequence ID" value="OGG39280.1"/>
    <property type="molecule type" value="Genomic_DNA"/>
</dbReference>
<dbReference type="InterPro" id="IPR018228">
    <property type="entry name" value="DNase_TatD-rel_CS"/>
</dbReference>
<dbReference type="GO" id="GO:0004536">
    <property type="term" value="F:DNA nuclease activity"/>
    <property type="evidence" value="ECO:0007669"/>
    <property type="project" value="InterPro"/>
</dbReference>
<dbReference type="PANTHER" id="PTHR46124">
    <property type="entry name" value="D-AMINOACYL-TRNA DEACYLASE"/>
    <property type="match status" value="1"/>
</dbReference>
<dbReference type="Pfam" id="PF01026">
    <property type="entry name" value="TatD_DNase"/>
    <property type="match status" value="1"/>
</dbReference>
<dbReference type="PANTHER" id="PTHR46124:SF2">
    <property type="entry name" value="D-AMINOACYL-TRNA DEACYLASE"/>
    <property type="match status" value="1"/>
</dbReference>
<accession>A0A1F6BQT0</accession>
<dbReference type="GO" id="GO:0046872">
    <property type="term" value="F:metal ion binding"/>
    <property type="evidence" value="ECO:0007669"/>
    <property type="project" value="UniProtKB-KW"/>
</dbReference>
<evidence type="ECO:0000256" key="2">
    <source>
        <dbReference type="ARBA" id="ARBA00022801"/>
    </source>
</evidence>
<keyword evidence="1 3" id="KW-0479">Metal-binding</keyword>
<feature type="binding site" evidence="3">
    <location>
        <position position="182"/>
    </location>
    <ligand>
        <name>a divalent metal cation</name>
        <dbReference type="ChEBI" id="CHEBI:60240"/>
        <label>2</label>
    </ligand>
</feature>
<feature type="binding site" evidence="3">
    <location>
        <position position="155"/>
    </location>
    <ligand>
        <name>a divalent metal cation</name>
        <dbReference type="ChEBI" id="CHEBI:60240"/>
        <label>2</label>
    </ligand>
</feature>
<dbReference type="SUPFAM" id="SSF51556">
    <property type="entry name" value="Metallo-dependent hydrolases"/>
    <property type="match status" value="1"/>
</dbReference>
<proteinExistence type="predicted"/>
<dbReference type="GO" id="GO:0005829">
    <property type="term" value="C:cytosol"/>
    <property type="evidence" value="ECO:0007669"/>
    <property type="project" value="TreeGrafter"/>
</dbReference>
<name>A0A1F6BQT0_9BACT</name>
<reference evidence="4 5" key="1">
    <citation type="journal article" date="2016" name="Nat. Commun.">
        <title>Thousands of microbial genomes shed light on interconnected biogeochemical processes in an aquifer system.</title>
        <authorList>
            <person name="Anantharaman K."/>
            <person name="Brown C.T."/>
            <person name="Hug L.A."/>
            <person name="Sharon I."/>
            <person name="Castelle C.J."/>
            <person name="Probst A.J."/>
            <person name="Thomas B.C."/>
            <person name="Singh A."/>
            <person name="Wilkins M.J."/>
            <person name="Karaoz U."/>
            <person name="Brodie E.L."/>
            <person name="Williams K.H."/>
            <person name="Hubbard S.S."/>
            <person name="Banfield J.F."/>
        </authorList>
    </citation>
    <scope>NUCLEOTIDE SEQUENCE [LARGE SCALE GENOMIC DNA]</scope>
</reference>
<keyword evidence="2" id="KW-0378">Hydrolase</keyword>
<dbReference type="PIRSF" id="PIRSF005902">
    <property type="entry name" value="DNase_TatD"/>
    <property type="match status" value="1"/>
</dbReference>
<feature type="binding site" evidence="3">
    <location>
        <position position="114"/>
    </location>
    <ligand>
        <name>a divalent metal cation</name>
        <dbReference type="ChEBI" id="CHEBI:60240"/>
        <label>1</label>
    </ligand>
</feature>
<dbReference type="InterPro" id="IPR032466">
    <property type="entry name" value="Metal_Hydrolase"/>
</dbReference>
<evidence type="ECO:0000313" key="5">
    <source>
        <dbReference type="Proteomes" id="UP000178825"/>
    </source>
</evidence>